<evidence type="ECO:0000313" key="13">
    <source>
        <dbReference type="Proteomes" id="UP000695022"/>
    </source>
</evidence>
<name>A0ABM1EMA0_PRICU</name>
<dbReference type="RefSeq" id="XP_014673321.1">
    <property type="nucleotide sequence ID" value="XM_014817835.1"/>
</dbReference>
<evidence type="ECO:0000256" key="1">
    <source>
        <dbReference type="ARBA" id="ARBA00002600"/>
    </source>
</evidence>
<evidence type="ECO:0000256" key="3">
    <source>
        <dbReference type="ARBA" id="ARBA00010551"/>
    </source>
</evidence>
<evidence type="ECO:0000256" key="8">
    <source>
        <dbReference type="ARBA" id="ARBA00023133"/>
    </source>
</evidence>
<dbReference type="SUPFAM" id="SSF54373">
    <property type="entry name" value="FAD-linked reductases, C-terminal domain"/>
    <property type="match status" value="1"/>
</dbReference>
<organism evidence="13 14">
    <name type="scientific">Priapulus caudatus</name>
    <name type="common">Priapulid worm</name>
    <dbReference type="NCBI Taxonomy" id="37621"/>
    <lineage>
        <taxon>Eukaryota</taxon>
        <taxon>Metazoa</taxon>
        <taxon>Ecdysozoa</taxon>
        <taxon>Scalidophora</taxon>
        <taxon>Priapulida</taxon>
        <taxon>Priapulimorpha</taxon>
        <taxon>Priapulimorphida</taxon>
        <taxon>Priapulidae</taxon>
        <taxon>Priapulus</taxon>
    </lineage>
</organism>
<keyword evidence="13" id="KW-1185">Reference proteome</keyword>
<evidence type="ECO:0000256" key="10">
    <source>
        <dbReference type="ARBA" id="ARBA00047554"/>
    </source>
</evidence>
<dbReference type="Pfam" id="PF01593">
    <property type="entry name" value="Amino_oxidase"/>
    <property type="match status" value="1"/>
</dbReference>
<reference evidence="14" key="1">
    <citation type="submission" date="2025-08" db="UniProtKB">
        <authorList>
            <consortium name="RefSeq"/>
        </authorList>
    </citation>
    <scope>IDENTIFICATION</scope>
</reference>
<evidence type="ECO:0000256" key="2">
    <source>
        <dbReference type="ARBA" id="ARBA00005073"/>
    </source>
</evidence>
<dbReference type="InterPro" id="IPR002937">
    <property type="entry name" value="Amino_oxidase"/>
</dbReference>
<keyword evidence="7 11" id="KW-0560">Oxidoreductase</keyword>
<evidence type="ECO:0000259" key="12">
    <source>
        <dbReference type="Pfam" id="PF01593"/>
    </source>
</evidence>
<dbReference type="Proteomes" id="UP000695022">
    <property type="component" value="Unplaced"/>
</dbReference>
<sequence length="481" mass="52870">MSTAVIIGGGISGLSAAYYLSKLLTVSSTFQKVILVEGSAHLGGWIKSKRYDDGTVYELGPRSIRPANKQGFNTLEMVEDLGLSSKVLPVLTDHVASNNRFIYVDGKLAMLPTPKALFRSSPLLNQSLASMLWKELFTKSIKVEDETADSFITRRFSKKAAMYLADPMCQGVFAGKSTELSARSCFSDVFKAEQEYGSIVKGMFKSARLKKDSAKSQLGMLAKQQRWTMWSLQDGLQTLSDSLTDTLSESEHIMVQSQEPCTALGFQNGKIVVETPNLKIEANHVFSALPAKDISKLLYPNHQDLAQILGRIQSCTVGVVNLEYKGRPVKTEGFGYLIPSSEKAKILGVVFDSCAFPQLDRNDGEYSRFSCLMGGAWFEELYGNADSVDPNTLLDVAVESMRNHLGVTVNPVRSNVTINKNCIPQYYVGHHNIVSSSRQYITQNRLPISLLGASYDGASINDCIYNARKEVEAVVGVKNTS</sequence>
<proteinExistence type="inferred from homology"/>
<accession>A0ABM1EMA0</accession>
<protein>
    <recommendedName>
        <fullName evidence="4 11">Protoporphyrinogen oxidase</fullName>
        <ecNumber evidence="4 11">1.3.3.4</ecNumber>
    </recommendedName>
</protein>
<comment type="cofactor">
    <cofactor evidence="11">
        <name>FAD</name>
        <dbReference type="ChEBI" id="CHEBI:57692"/>
    </cofactor>
    <text evidence="11">Binds 1 FAD per subunit.</text>
</comment>
<dbReference type="PANTHER" id="PTHR42923:SF3">
    <property type="entry name" value="PROTOPORPHYRINOGEN OXIDASE"/>
    <property type="match status" value="1"/>
</dbReference>
<feature type="domain" description="Amine oxidase" evidence="12">
    <location>
        <begin position="11"/>
        <end position="474"/>
    </location>
</feature>
<evidence type="ECO:0000256" key="4">
    <source>
        <dbReference type="ARBA" id="ARBA00012867"/>
    </source>
</evidence>
<dbReference type="PANTHER" id="PTHR42923">
    <property type="entry name" value="PROTOPORPHYRINOGEN OXIDASE"/>
    <property type="match status" value="1"/>
</dbReference>
<keyword evidence="6 11" id="KW-0274">FAD</keyword>
<evidence type="ECO:0000313" key="14">
    <source>
        <dbReference type="RefSeq" id="XP_014673321.1"/>
    </source>
</evidence>
<dbReference type="GeneID" id="106813643"/>
<dbReference type="InterPro" id="IPR036188">
    <property type="entry name" value="FAD/NAD-bd_sf"/>
</dbReference>
<evidence type="ECO:0000256" key="6">
    <source>
        <dbReference type="ARBA" id="ARBA00022827"/>
    </source>
</evidence>
<dbReference type="InterPro" id="IPR004572">
    <property type="entry name" value="Protoporphyrinogen_oxidase"/>
</dbReference>
<dbReference type="NCBIfam" id="TIGR00562">
    <property type="entry name" value="proto_IX_ox"/>
    <property type="match status" value="1"/>
</dbReference>
<keyword evidence="9 11" id="KW-0627">Porphyrin biosynthesis</keyword>
<evidence type="ECO:0000256" key="9">
    <source>
        <dbReference type="ARBA" id="ARBA00023244"/>
    </source>
</evidence>
<dbReference type="InterPro" id="IPR050464">
    <property type="entry name" value="Zeta_carotene_desat/Oxidored"/>
</dbReference>
<evidence type="ECO:0000256" key="5">
    <source>
        <dbReference type="ARBA" id="ARBA00022630"/>
    </source>
</evidence>
<comment type="catalytic activity">
    <reaction evidence="10 11">
        <text>protoporphyrinogen IX + 3 O2 = protoporphyrin IX + 3 H2O2</text>
        <dbReference type="Rhea" id="RHEA:25576"/>
        <dbReference type="ChEBI" id="CHEBI:15379"/>
        <dbReference type="ChEBI" id="CHEBI:16240"/>
        <dbReference type="ChEBI" id="CHEBI:57306"/>
        <dbReference type="ChEBI" id="CHEBI:57307"/>
        <dbReference type="EC" id="1.3.3.4"/>
    </reaction>
</comment>
<gene>
    <name evidence="14" type="primary">LOC106813643</name>
</gene>
<keyword evidence="8 11" id="KW-0350">Heme biosynthesis</keyword>
<evidence type="ECO:0000256" key="7">
    <source>
        <dbReference type="ARBA" id="ARBA00023002"/>
    </source>
</evidence>
<comment type="function">
    <text evidence="1 11">Catalyzes the 6-electron oxidation of protoporphyrinogen-IX to form protoporphyrin-IX.</text>
</comment>
<keyword evidence="5 11" id="KW-0285">Flavoprotein</keyword>
<dbReference type="EC" id="1.3.3.4" evidence="4 11"/>
<comment type="pathway">
    <text evidence="2 11">Porphyrin-containing compound metabolism; protoporphyrin-IX biosynthesis; protoporphyrin-IX from protoporphyrinogen-IX: step 1/1.</text>
</comment>
<dbReference type="Gene3D" id="3.50.50.60">
    <property type="entry name" value="FAD/NAD(P)-binding domain"/>
    <property type="match status" value="1"/>
</dbReference>
<dbReference type="SUPFAM" id="SSF51905">
    <property type="entry name" value="FAD/NAD(P)-binding domain"/>
    <property type="match status" value="1"/>
</dbReference>
<evidence type="ECO:0000256" key="11">
    <source>
        <dbReference type="RuleBase" id="RU367069"/>
    </source>
</evidence>
<comment type="subcellular location">
    <subcellularLocation>
        <location evidence="11">Mitochondrion inner membrane</location>
    </subcellularLocation>
</comment>
<comment type="similarity">
    <text evidence="3 11">Belongs to the protoporphyrinogen/coproporphyrinogen oxidase family. Protoporphyrinogen oxidase subfamily.</text>
</comment>